<dbReference type="RefSeq" id="WP_353303786.1">
    <property type="nucleotide sequence ID" value="NZ_BAABWN010000010.1"/>
</dbReference>
<comment type="similarity">
    <text evidence="1">Belongs to the N(4)/N(6)-methyltransferase family.</text>
</comment>
<evidence type="ECO:0000256" key="2">
    <source>
        <dbReference type="ARBA" id="ARBA00011900"/>
    </source>
</evidence>
<evidence type="ECO:0000259" key="7">
    <source>
        <dbReference type="Pfam" id="PF01555"/>
    </source>
</evidence>
<proteinExistence type="inferred from homology"/>
<protein>
    <recommendedName>
        <fullName evidence="2">site-specific DNA-methyltransferase (adenine-specific)</fullName>
        <ecNumber evidence="2">2.1.1.72</ecNumber>
    </recommendedName>
</protein>
<comment type="caution">
    <text evidence="8">The sequence shown here is derived from an EMBL/GenBank/DDBJ whole genome shotgun (WGS) entry which is preliminary data.</text>
</comment>
<name>A0ABQ0ACD3_9GAMM</name>
<sequence>MSKYNELVKKLKEIFQIDRPELDFGIYRILNSRADEINDYLENKLKSKIQTALADAGNANKADLEQQLQAVIKATTEAGFEPDQSPKVQALKKQIAETATGASEHENAVFSHLLTFFSRYYDNGDFISKRRYKGDTYAIPYAGEEVMLHWANKDQYYIKSGENFANYAFKLDDGRKVSFKLLSADTAKDNRKDNDADRRFVLIEPHTRTKLDEDGEEFEQNYQPVEVVKATEIINGESVETEELVIHFEYKAMKKGTKQDALVQTAIATILSDSQVQQYWADLSKRAPTESNPSRTELERHLTTYTQRNTADYFIHKDLGGFLKNELDFYIKNEVMNLDNVQNAEVFANIERQLRMIQCLRLVAIELITFLAQIENFQKKLWTKKKFITSTHYMISVCLLEEELKVEVLKNDDQWMEWEKLGFIASSDYDRSALLESGELIVDTKFFNDSFKDKILFSLHNLDEQLSGTLIHSDNYQALNLIKVKYNNKADLIYIDPPYNTNSTPILYKNEYRSSSWASLMASRLEVSMTLLSEDGVKAVAIDDSEVTNLSKIMESLSDEHRLTRVTVVHNPKGSITKDFNRTHEYCLFLTNENDKNAIGRTLEKNETPRKMRRWGENSLRTERRLSFYPIYIRKGKIVDIGDVPQDDFHPSGKNEVQPDGTIAIWPIDQNGVERRWNFGLDSIRSNLDRIVAIEKNGEFDLFLTHEKSVPKTVWSGGEFDAGNWGNSLLIGMLGEKKFDFPKSINLVKRCVEIATQDKKTPLVIDYFAGSGTTAHAVIEDNYNSKSHGRNVKFVVVEQGEYFETVTKPRIVKAAYSSEWKSGKATSVRKDFPFFAKVLKLESYEDTLNNIFFQKKNSNMDLLSSLSPEVNNDYLIKYMLDEESRNALFSIDRFKHPFNCEMEITTDSAGATECKKIDLVETFNFLVGLTIKSVESNSERGYVRIEGTLPTGERTLILWRDCDKIGYEKLNDYANRFDLYAKEQTFDVIYINGDHNLPTAFTVDGDDGEVLRSLKLRQIEPEFLSLMFAEEI</sequence>
<dbReference type="Proteomes" id="UP001465153">
    <property type="component" value="Unassembled WGS sequence"/>
</dbReference>
<dbReference type="EC" id="2.1.1.72" evidence="2"/>
<organism evidence="8 9">
    <name type="scientific">Sessilibacter corallicola</name>
    <dbReference type="NCBI Taxonomy" id="2904075"/>
    <lineage>
        <taxon>Bacteria</taxon>
        <taxon>Pseudomonadati</taxon>
        <taxon>Pseudomonadota</taxon>
        <taxon>Gammaproteobacteria</taxon>
        <taxon>Cellvibrionales</taxon>
        <taxon>Cellvibrionaceae</taxon>
        <taxon>Sessilibacter</taxon>
    </lineage>
</organism>
<evidence type="ECO:0000256" key="4">
    <source>
        <dbReference type="ARBA" id="ARBA00022679"/>
    </source>
</evidence>
<keyword evidence="9" id="KW-1185">Reference proteome</keyword>
<evidence type="ECO:0000256" key="3">
    <source>
        <dbReference type="ARBA" id="ARBA00022603"/>
    </source>
</evidence>
<dbReference type="InterPro" id="IPR002295">
    <property type="entry name" value="N4/N6-MTase_EcoPI_Mod-like"/>
</dbReference>
<reference evidence="8 9" key="1">
    <citation type="submission" date="2024-04" db="EMBL/GenBank/DDBJ databases">
        <title>Draft genome sequence of Sessilibacter corallicola NBRC 116591.</title>
        <authorList>
            <person name="Miyakawa T."/>
            <person name="Kusuya Y."/>
            <person name="Miura T."/>
        </authorList>
    </citation>
    <scope>NUCLEOTIDE SEQUENCE [LARGE SCALE GENOMIC DNA]</scope>
    <source>
        <strain evidence="8 9">KU-00831-HH</strain>
    </source>
</reference>
<evidence type="ECO:0000313" key="8">
    <source>
        <dbReference type="EMBL" id="GAA6169223.1"/>
    </source>
</evidence>
<keyword evidence="5" id="KW-0949">S-adenosyl-L-methionine</keyword>
<accession>A0ABQ0ACD3</accession>
<dbReference type="InterPro" id="IPR002941">
    <property type="entry name" value="DNA_methylase_N4/N6"/>
</dbReference>
<dbReference type="PROSITE" id="PS00092">
    <property type="entry name" value="N6_MTASE"/>
    <property type="match status" value="1"/>
</dbReference>
<evidence type="ECO:0000256" key="6">
    <source>
        <dbReference type="ARBA" id="ARBA00047942"/>
    </source>
</evidence>
<evidence type="ECO:0000256" key="5">
    <source>
        <dbReference type="ARBA" id="ARBA00022691"/>
    </source>
</evidence>
<gene>
    <name evidence="8" type="ORF">NBRC116591_30340</name>
</gene>
<dbReference type="Pfam" id="PF01555">
    <property type="entry name" value="N6_N4_Mtase"/>
    <property type="match status" value="1"/>
</dbReference>
<feature type="domain" description="DNA methylase N-4/N-6" evidence="7">
    <location>
        <begin position="491"/>
        <end position="801"/>
    </location>
</feature>
<dbReference type="EMBL" id="BAABWN010000010">
    <property type="protein sequence ID" value="GAA6169223.1"/>
    <property type="molecule type" value="Genomic_DNA"/>
</dbReference>
<dbReference type="InterPro" id="IPR002052">
    <property type="entry name" value="DNA_methylase_N6_adenine_CS"/>
</dbReference>
<dbReference type="PRINTS" id="PR00506">
    <property type="entry name" value="D21N6MTFRASE"/>
</dbReference>
<evidence type="ECO:0000313" key="9">
    <source>
        <dbReference type="Proteomes" id="UP001465153"/>
    </source>
</evidence>
<dbReference type="InterPro" id="IPR029063">
    <property type="entry name" value="SAM-dependent_MTases_sf"/>
</dbReference>
<keyword evidence="3" id="KW-0489">Methyltransferase</keyword>
<dbReference type="SUPFAM" id="SSF53335">
    <property type="entry name" value="S-adenosyl-L-methionine-dependent methyltransferases"/>
    <property type="match status" value="1"/>
</dbReference>
<keyword evidence="4" id="KW-0808">Transferase</keyword>
<dbReference type="Gene3D" id="3.40.50.150">
    <property type="entry name" value="Vaccinia Virus protein VP39"/>
    <property type="match status" value="1"/>
</dbReference>
<comment type="catalytic activity">
    <reaction evidence="6">
        <text>a 2'-deoxyadenosine in DNA + S-adenosyl-L-methionine = an N(6)-methyl-2'-deoxyadenosine in DNA + S-adenosyl-L-homocysteine + H(+)</text>
        <dbReference type="Rhea" id="RHEA:15197"/>
        <dbReference type="Rhea" id="RHEA-COMP:12418"/>
        <dbReference type="Rhea" id="RHEA-COMP:12419"/>
        <dbReference type="ChEBI" id="CHEBI:15378"/>
        <dbReference type="ChEBI" id="CHEBI:57856"/>
        <dbReference type="ChEBI" id="CHEBI:59789"/>
        <dbReference type="ChEBI" id="CHEBI:90615"/>
        <dbReference type="ChEBI" id="CHEBI:90616"/>
        <dbReference type="EC" id="2.1.1.72"/>
    </reaction>
</comment>
<evidence type="ECO:0000256" key="1">
    <source>
        <dbReference type="ARBA" id="ARBA00006594"/>
    </source>
</evidence>